<comment type="caution">
    <text evidence="12">The sequence shown here is derived from an EMBL/GenBank/DDBJ whole genome shotgun (WGS) entry which is preliminary data.</text>
</comment>
<dbReference type="EMBL" id="JAAYEE010000048">
    <property type="protein sequence ID" value="NLW34407.1"/>
    <property type="molecule type" value="Genomic_DNA"/>
</dbReference>
<evidence type="ECO:0000256" key="1">
    <source>
        <dbReference type="ARBA" id="ARBA00004571"/>
    </source>
</evidence>
<name>A0A971M1K1_9BACT</name>
<protein>
    <submittedName>
        <fullName evidence="12">TonB-dependent receptor</fullName>
    </submittedName>
</protein>
<keyword evidence="2 8" id="KW-0813">Transport</keyword>
<dbReference type="Pfam" id="PF07715">
    <property type="entry name" value="Plug"/>
    <property type="match status" value="1"/>
</dbReference>
<evidence type="ECO:0000256" key="4">
    <source>
        <dbReference type="ARBA" id="ARBA00022692"/>
    </source>
</evidence>
<keyword evidence="6 8" id="KW-0472">Membrane</keyword>
<evidence type="ECO:0000256" key="8">
    <source>
        <dbReference type="PROSITE-ProRule" id="PRU01360"/>
    </source>
</evidence>
<comment type="subcellular location">
    <subcellularLocation>
        <location evidence="1 8">Cell outer membrane</location>
        <topology evidence="1 8">Multi-pass membrane protein</topology>
    </subcellularLocation>
</comment>
<evidence type="ECO:0000313" key="13">
    <source>
        <dbReference type="Proteomes" id="UP000777265"/>
    </source>
</evidence>
<evidence type="ECO:0000256" key="3">
    <source>
        <dbReference type="ARBA" id="ARBA00022452"/>
    </source>
</evidence>
<dbReference type="InterPro" id="IPR000531">
    <property type="entry name" value="Beta-barrel_TonB"/>
</dbReference>
<keyword evidence="4 8" id="KW-0812">Transmembrane</keyword>
<accession>A0A971M1K1</accession>
<feature type="domain" description="TonB-dependent receptor plug" evidence="11">
    <location>
        <begin position="71"/>
        <end position="159"/>
    </location>
</feature>
<proteinExistence type="inferred from homology"/>
<dbReference type="GO" id="GO:0044718">
    <property type="term" value="P:siderophore transmembrane transport"/>
    <property type="evidence" value="ECO:0007669"/>
    <property type="project" value="TreeGrafter"/>
</dbReference>
<evidence type="ECO:0000256" key="2">
    <source>
        <dbReference type="ARBA" id="ARBA00022448"/>
    </source>
</evidence>
<evidence type="ECO:0000256" key="7">
    <source>
        <dbReference type="ARBA" id="ARBA00023237"/>
    </source>
</evidence>
<comment type="similarity">
    <text evidence="8 9">Belongs to the TonB-dependent receptor family.</text>
</comment>
<keyword evidence="3 8" id="KW-1134">Transmembrane beta strand</keyword>
<dbReference type="PANTHER" id="PTHR30069">
    <property type="entry name" value="TONB-DEPENDENT OUTER MEMBRANE RECEPTOR"/>
    <property type="match status" value="1"/>
</dbReference>
<keyword evidence="5 9" id="KW-0798">TonB box</keyword>
<evidence type="ECO:0000259" key="11">
    <source>
        <dbReference type="Pfam" id="PF07715"/>
    </source>
</evidence>
<dbReference type="AlphaFoldDB" id="A0A971M1K1"/>
<evidence type="ECO:0000313" key="12">
    <source>
        <dbReference type="EMBL" id="NLW34407.1"/>
    </source>
</evidence>
<dbReference type="GO" id="GO:0015344">
    <property type="term" value="F:siderophore uptake transmembrane transporter activity"/>
    <property type="evidence" value="ECO:0007669"/>
    <property type="project" value="TreeGrafter"/>
</dbReference>
<evidence type="ECO:0000259" key="10">
    <source>
        <dbReference type="Pfam" id="PF00593"/>
    </source>
</evidence>
<dbReference type="Gene3D" id="2.170.130.10">
    <property type="entry name" value="TonB-dependent receptor, plug domain"/>
    <property type="match status" value="1"/>
</dbReference>
<evidence type="ECO:0000256" key="6">
    <source>
        <dbReference type="ARBA" id="ARBA00023136"/>
    </source>
</evidence>
<gene>
    <name evidence="12" type="ORF">GXY80_02840</name>
</gene>
<keyword evidence="12" id="KW-0675">Receptor</keyword>
<dbReference type="Gene3D" id="2.40.170.20">
    <property type="entry name" value="TonB-dependent receptor, beta-barrel domain"/>
    <property type="match status" value="1"/>
</dbReference>
<dbReference type="Proteomes" id="UP000777265">
    <property type="component" value="Unassembled WGS sequence"/>
</dbReference>
<dbReference type="InterPro" id="IPR036942">
    <property type="entry name" value="Beta-barrel_TonB_sf"/>
</dbReference>
<keyword evidence="7 8" id="KW-0998">Cell outer membrane</keyword>
<dbReference type="Pfam" id="PF00593">
    <property type="entry name" value="TonB_dep_Rec_b-barrel"/>
    <property type="match status" value="1"/>
</dbReference>
<organism evidence="12 13">
    <name type="scientific">Syntrophorhabdus aromaticivorans</name>
    <dbReference type="NCBI Taxonomy" id="328301"/>
    <lineage>
        <taxon>Bacteria</taxon>
        <taxon>Pseudomonadati</taxon>
        <taxon>Thermodesulfobacteriota</taxon>
        <taxon>Syntrophorhabdia</taxon>
        <taxon>Syntrophorhabdales</taxon>
        <taxon>Syntrophorhabdaceae</taxon>
        <taxon>Syntrophorhabdus</taxon>
    </lineage>
</organism>
<reference evidence="12" key="2">
    <citation type="submission" date="2020-01" db="EMBL/GenBank/DDBJ databases">
        <authorList>
            <person name="Campanaro S."/>
        </authorList>
    </citation>
    <scope>NUCLEOTIDE SEQUENCE</scope>
    <source>
        <strain evidence="12">AS06rmzACSIP_7</strain>
    </source>
</reference>
<evidence type="ECO:0000256" key="5">
    <source>
        <dbReference type="ARBA" id="ARBA00023077"/>
    </source>
</evidence>
<dbReference type="PANTHER" id="PTHR30069:SF37">
    <property type="entry name" value="FERRIC VIBRIOBACTIN RECEPTOR VIUA"/>
    <property type="match status" value="1"/>
</dbReference>
<dbReference type="PROSITE" id="PS52016">
    <property type="entry name" value="TONB_DEPENDENT_REC_3"/>
    <property type="match status" value="1"/>
</dbReference>
<dbReference type="InterPro" id="IPR039426">
    <property type="entry name" value="TonB-dep_rcpt-like"/>
</dbReference>
<evidence type="ECO:0000256" key="9">
    <source>
        <dbReference type="RuleBase" id="RU003357"/>
    </source>
</evidence>
<dbReference type="InterPro" id="IPR037066">
    <property type="entry name" value="Plug_dom_sf"/>
</dbReference>
<dbReference type="GO" id="GO:0009279">
    <property type="term" value="C:cell outer membrane"/>
    <property type="evidence" value="ECO:0007669"/>
    <property type="project" value="UniProtKB-SubCell"/>
</dbReference>
<feature type="domain" description="TonB-dependent receptor-like beta-barrel" evidence="10">
    <location>
        <begin position="226"/>
        <end position="659"/>
    </location>
</feature>
<dbReference type="InterPro" id="IPR012910">
    <property type="entry name" value="Plug_dom"/>
</dbReference>
<reference evidence="12" key="1">
    <citation type="journal article" date="2020" name="Biotechnol. Biofuels">
        <title>New insights from the biogas microbiome by comprehensive genome-resolved metagenomics of nearly 1600 species originating from multiple anaerobic digesters.</title>
        <authorList>
            <person name="Campanaro S."/>
            <person name="Treu L."/>
            <person name="Rodriguez-R L.M."/>
            <person name="Kovalovszki A."/>
            <person name="Ziels R.M."/>
            <person name="Maus I."/>
            <person name="Zhu X."/>
            <person name="Kougias P.G."/>
            <person name="Basile A."/>
            <person name="Luo G."/>
            <person name="Schluter A."/>
            <person name="Konstantinidis K.T."/>
            <person name="Angelidaki I."/>
        </authorList>
    </citation>
    <scope>NUCLEOTIDE SEQUENCE</scope>
    <source>
        <strain evidence="12">AS06rmzACSIP_7</strain>
    </source>
</reference>
<sequence>MEDGKGRILTLLFVLVFGTFCLSHVAYAQQKKEQKKERQSPYSLEEITVKGKAAAEPVTSPYAVTESSKLQTEVITREEIEALHPETVWDVIQQVPGMEVTFQGRQHMDFSNMRGTGSYGIILDGIYVSQIDRILATLPVDAIESMTIVRDATALTLGPLTNFGSSTGSSNQGFVIIKTKRASKLEGGLVASYGSFHTEKEHVYQGAKIGNFDYRIAGTHTNTLGKTNWYNGSRNSSLLFRGGYTGSTFNGDVLYYTSRGMREFQRGEILIPTINKKTGKEDWSKVGTLDSAKWKIDPMISDMFAVNLSKSWSDTQTTTFSYAYNSLLVSSMTTTFPDGSSKLTVTDQDSRGQSLSIRHIINARGNILKIGGQWNQTVAPTGGAPSTGKRTDEDMYGLYVQDEYRMLNDRLTIDGGIRADKKHYNNSPQTGFPLHEWAKETYAYTLGASYKLNPIITLTGRYAYTENSQSSYQVSPDKSTLPPERRSRYEAGILANIHPSFNPWLTLYYYDTKNQKVSATGIDPITGKPVSSYIDPFTGDEIDFVATSDVRTKGAELGISGQIMKPLTYRVQYSYVTTDDHTTNQSISHHLASGILSYRYKNAFANMSARYVGPKSRSSSPMGVIYYELGDYTRVDANVGYNCKLFGRDTRITVYGKNLGDKAYATRYVTGAYYDPGRQYGVELSYNFW</sequence>
<dbReference type="SUPFAM" id="SSF56935">
    <property type="entry name" value="Porins"/>
    <property type="match status" value="1"/>
</dbReference>